<reference evidence="2" key="1">
    <citation type="journal article" date="2023" name="G3 (Bethesda)">
        <title>Genome assembly and association tests identify interacting loci associated with vigor, precocity, and sex in interspecific pistachio rootstocks.</title>
        <authorList>
            <person name="Palmer W."/>
            <person name="Jacygrad E."/>
            <person name="Sagayaradj S."/>
            <person name="Cavanaugh K."/>
            <person name="Han R."/>
            <person name="Bertier L."/>
            <person name="Beede B."/>
            <person name="Kafkas S."/>
            <person name="Golino D."/>
            <person name="Preece J."/>
            <person name="Michelmore R."/>
        </authorList>
    </citation>
    <scope>NUCLEOTIDE SEQUENCE [LARGE SCALE GENOMIC DNA]</scope>
</reference>
<organism evidence="1 2">
    <name type="scientific">Pistacia atlantica</name>
    <dbReference type="NCBI Taxonomy" id="434234"/>
    <lineage>
        <taxon>Eukaryota</taxon>
        <taxon>Viridiplantae</taxon>
        <taxon>Streptophyta</taxon>
        <taxon>Embryophyta</taxon>
        <taxon>Tracheophyta</taxon>
        <taxon>Spermatophyta</taxon>
        <taxon>Magnoliopsida</taxon>
        <taxon>eudicotyledons</taxon>
        <taxon>Gunneridae</taxon>
        <taxon>Pentapetalae</taxon>
        <taxon>rosids</taxon>
        <taxon>malvids</taxon>
        <taxon>Sapindales</taxon>
        <taxon>Anacardiaceae</taxon>
        <taxon>Pistacia</taxon>
    </lineage>
</organism>
<evidence type="ECO:0000313" key="1">
    <source>
        <dbReference type="EMBL" id="KAJ0080061.1"/>
    </source>
</evidence>
<dbReference type="EMBL" id="CM047909">
    <property type="protein sequence ID" value="KAJ0080061.1"/>
    <property type="molecule type" value="Genomic_DNA"/>
</dbReference>
<keyword evidence="2" id="KW-1185">Reference proteome</keyword>
<dbReference type="Proteomes" id="UP001164250">
    <property type="component" value="Chromosome 13"/>
</dbReference>
<gene>
    <name evidence="1" type="ORF">Patl1_24219</name>
</gene>
<sequence length="34" mass="3763">MKKEINVTNCKRRHHAAASRPSSHRLFTLAGACA</sequence>
<name>A0ACC1A0V4_9ROSI</name>
<proteinExistence type="predicted"/>
<evidence type="ECO:0000313" key="2">
    <source>
        <dbReference type="Proteomes" id="UP001164250"/>
    </source>
</evidence>
<protein>
    <submittedName>
        <fullName evidence="1">Uncharacterized protein</fullName>
    </submittedName>
</protein>
<comment type="caution">
    <text evidence="1">The sequence shown here is derived from an EMBL/GenBank/DDBJ whole genome shotgun (WGS) entry which is preliminary data.</text>
</comment>
<accession>A0ACC1A0V4</accession>